<gene>
    <name evidence="4" type="ORF">TEA_017848</name>
</gene>
<feature type="domain" description="Bifunctional inhibitor/plant lipid transfer protein/seed storage helical" evidence="3">
    <location>
        <begin position="26"/>
        <end position="105"/>
    </location>
</feature>
<evidence type="ECO:0000259" key="3">
    <source>
        <dbReference type="Pfam" id="PF14368"/>
    </source>
</evidence>
<dbReference type="CDD" id="cd04660">
    <property type="entry name" value="nsLTP_like"/>
    <property type="match status" value="1"/>
</dbReference>
<dbReference type="GO" id="GO:0003952">
    <property type="term" value="F:NAD+ synthase (glutamine-hydrolyzing) activity"/>
    <property type="evidence" value="ECO:0007669"/>
    <property type="project" value="InterPro"/>
</dbReference>
<dbReference type="Proteomes" id="UP000306102">
    <property type="component" value="Unassembled WGS sequence"/>
</dbReference>
<accession>A0A4V3WJY6</accession>
<name>A0A4V3WJY6_CAMSN</name>
<dbReference type="GO" id="GO:0009435">
    <property type="term" value="P:NAD+ biosynthetic process"/>
    <property type="evidence" value="ECO:0007669"/>
    <property type="project" value="InterPro"/>
</dbReference>
<feature type="signal peptide" evidence="2">
    <location>
        <begin position="1"/>
        <end position="15"/>
    </location>
</feature>
<dbReference type="GO" id="GO:0003676">
    <property type="term" value="F:nucleic acid binding"/>
    <property type="evidence" value="ECO:0007669"/>
    <property type="project" value="InterPro"/>
</dbReference>
<dbReference type="InterPro" id="IPR044741">
    <property type="entry name" value="NsLTP-like"/>
</dbReference>
<feature type="chain" id="PRO_5020761371" description="Bifunctional inhibitor/plant lipid transfer protein/seed storage helical domain-containing protein" evidence="2">
    <location>
        <begin position="16"/>
        <end position="433"/>
    </location>
</feature>
<dbReference type="SUPFAM" id="SSF47699">
    <property type="entry name" value="Bifunctional inhibitor/lipid-transfer protein/seed storage 2S albumin"/>
    <property type="match status" value="1"/>
</dbReference>
<protein>
    <recommendedName>
        <fullName evidence="3">Bifunctional inhibitor/plant lipid transfer protein/seed storage helical domain-containing protein</fullName>
    </recommendedName>
</protein>
<dbReference type="InterPro" id="IPR035979">
    <property type="entry name" value="RBD_domain_sf"/>
</dbReference>
<dbReference type="InterPro" id="IPR003694">
    <property type="entry name" value="NAD_synthase"/>
</dbReference>
<keyword evidence="5" id="KW-1185">Reference proteome</keyword>
<evidence type="ECO:0000313" key="5">
    <source>
        <dbReference type="Proteomes" id="UP000306102"/>
    </source>
</evidence>
<evidence type="ECO:0000256" key="1">
    <source>
        <dbReference type="ARBA" id="ARBA00022598"/>
    </source>
</evidence>
<dbReference type="PANTHER" id="PTHR23090">
    <property type="entry name" value="NH 3 /GLUTAMINE-DEPENDENT NAD + SYNTHETASE"/>
    <property type="match status" value="1"/>
</dbReference>
<keyword evidence="1" id="KW-0436">Ligase</keyword>
<evidence type="ECO:0000313" key="4">
    <source>
        <dbReference type="EMBL" id="THF98776.1"/>
    </source>
</evidence>
<evidence type="ECO:0000256" key="2">
    <source>
        <dbReference type="SAM" id="SignalP"/>
    </source>
</evidence>
<dbReference type="EMBL" id="SDRB02012143">
    <property type="protein sequence ID" value="THF98776.1"/>
    <property type="molecule type" value="Genomic_DNA"/>
</dbReference>
<dbReference type="PANTHER" id="PTHR23090:SF9">
    <property type="entry name" value="GLUTAMINE-DEPENDENT NAD(+) SYNTHETASE"/>
    <property type="match status" value="1"/>
</dbReference>
<dbReference type="Gene3D" id="3.40.50.620">
    <property type="entry name" value="HUPs"/>
    <property type="match status" value="1"/>
</dbReference>
<dbReference type="GO" id="GO:0004359">
    <property type="term" value="F:glutaminase activity"/>
    <property type="evidence" value="ECO:0007669"/>
    <property type="project" value="InterPro"/>
</dbReference>
<dbReference type="Gene3D" id="3.30.70.330">
    <property type="match status" value="1"/>
</dbReference>
<dbReference type="Gene3D" id="1.10.110.10">
    <property type="entry name" value="Plant lipid-transfer and hydrophobic proteins"/>
    <property type="match status" value="1"/>
</dbReference>
<reference evidence="4 5" key="1">
    <citation type="journal article" date="2018" name="Proc. Natl. Acad. Sci. U.S.A.">
        <title>Draft genome sequence of Camellia sinensis var. sinensis provides insights into the evolution of the tea genome and tea quality.</title>
        <authorList>
            <person name="Wei C."/>
            <person name="Yang H."/>
            <person name="Wang S."/>
            <person name="Zhao J."/>
            <person name="Liu C."/>
            <person name="Gao L."/>
            <person name="Xia E."/>
            <person name="Lu Y."/>
            <person name="Tai Y."/>
            <person name="She G."/>
            <person name="Sun J."/>
            <person name="Cao H."/>
            <person name="Tong W."/>
            <person name="Gao Q."/>
            <person name="Li Y."/>
            <person name="Deng W."/>
            <person name="Jiang X."/>
            <person name="Wang W."/>
            <person name="Chen Q."/>
            <person name="Zhang S."/>
            <person name="Li H."/>
            <person name="Wu J."/>
            <person name="Wang P."/>
            <person name="Li P."/>
            <person name="Shi C."/>
            <person name="Zheng F."/>
            <person name="Jian J."/>
            <person name="Huang B."/>
            <person name="Shan D."/>
            <person name="Shi M."/>
            <person name="Fang C."/>
            <person name="Yue Y."/>
            <person name="Li F."/>
            <person name="Li D."/>
            <person name="Wei S."/>
            <person name="Han B."/>
            <person name="Jiang C."/>
            <person name="Yin Y."/>
            <person name="Xia T."/>
            <person name="Zhang Z."/>
            <person name="Bennetzen J.L."/>
            <person name="Zhao S."/>
            <person name="Wan X."/>
        </authorList>
    </citation>
    <scope>NUCLEOTIDE SEQUENCE [LARGE SCALE GENOMIC DNA]</scope>
    <source>
        <strain evidence="5">cv. Shuchazao</strain>
        <tissue evidence="4">Leaf</tissue>
    </source>
</reference>
<keyword evidence="2" id="KW-0732">Signal</keyword>
<organism evidence="4 5">
    <name type="scientific">Camellia sinensis var. sinensis</name>
    <name type="common">China tea</name>
    <dbReference type="NCBI Taxonomy" id="542762"/>
    <lineage>
        <taxon>Eukaryota</taxon>
        <taxon>Viridiplantae</taxon>
        <taxon>Streptophyta</taxon>
        <taxon>Embryophyta</taxon>
        <taxon>Tracheophyta</taxon>
        <taxon>Spermatophyta</taxon>
        <taxon>Magnoliopsida</taxon>
        <taxon>eudicotyledons</taxon>
        <taxon>Gunneridae</taxon>
        <taxon>Pentapetalae</taxon>
        <taxon>asterids</taxon>
        <taxon>Ericales</taxon>
        <taxon>Theaceae</taxon>
        <taxon>Camellia</taxon>
    </lineage>
</organism>
<dbReference type="InterPro" id="IPR036312">
    <property type="entry name" value="Bifun_inhib/LTP/seed_sf"/>
</dbReference>
<comment type="caution">
    <text evidence="4">The sequence shown here is derived from an EMBL/GenBank/DDBJ whole genome shotgun (WGS) entry which is preliminary data.</text>
</comment>
<dbReference type="InterPro" id="IPR014729">
    <property type="entry name" value="Rossmann-like_a/b/a_fold"/>
</dbReference>
<dbReference type="Pfam" id="PF14368">
    <property type="entry name" value="LTP_2"/>
    <property type="match status" value="1"/>
</dbReference>
<sequence length="433" mass="47652">MNMHLVVGMMVLVVATRMWNKGGVVVVSGQCQGDLPGLMAQCPKYVGRTGPQVEPSKECCDVVKTADVACVCKYITKEIEQIISMEKVVFVAQSCGKPLAHGSKCGSATNALVEAKIVGINVIIGIMQKYMSCKGACLASIGADQPAEVVDDAPKDLTGKYILRLVPEQRPIMLKVYQTMRATGEKHGLVDDSEMWKETEIATASANVTVSSNYKQEEDLLSDAEEPSFSPTLKLFVGNLPFNVDSATLAGLFERAGNVEMVESYSPEDNRFDLRQFLYNTRWLYQFRKIDELVRKFDGEKTTLTKSTNQEKVGVKSVGGIGVVATGLESVHYSSEAIRTRAKVLADEIGSWHLDVNIDGVVSALLSLFQTLTGKRPRYKLGEVDMGMTYEELSVYRRLRKIFHYGPVSIKTGPLVEYERRIATSDLVDGDSS</sequence>
<dbReference type="InterPro" id="IPR012677">
    <property type="entry name" value="Nucleotide-bd_a/b_plait_sf"/>
</dbReference>
<dbReference type="AlphaFoldDB" id="A0A4V3WJY6"/>
<dbReference type="SUPFAM" id="SSF54928">
    <property type="entry name" value="RNA-binding domain, RBD"/>
    <property type="match status" value="1"/>
</dbReference>
<dbReference type="GO" id="GO:0005737">
    <property type="term" value="C:cytoplasm"/>
    <property type="evidence" value="ECO:0007669"/>
    <property type="project" value="InterPro"/>
</dbReference>
<proteinExistence type="predicted"/>
<dbReference type="InterPro" id="IPR016140">
    <property type="entry name" value="Bifunc_inhib/LTP/seed_store"/>
</dbReference>